<accession>A0A5M7B638</accession>
<sequence length="750" mass="80222">MKRFKKNKQVFYCILTLSSFFLGCHEKDFVSEENNESVLLTQNTSSNLISGTIAFEQSGPVGGGYPNVVTWDPNDPNKVYFGSDIGGTGVSTNYGKSFKTKCKGLGYQDSHQKIATLNAIDVNGSTVIVGGTGFKGIGGEVISSTDNGDSWNVDSSDISFSAQNSNVPLPTGRPRSTDASLIQWVSGSTWVAGTYKDGVWISTNNRSSWTKINNVFNSGAVHVRAMAMSPNDPNAVYVGLWGDDSSIPNKGLWLISGLNTSSPSGTQISNIPDVVESIVVLGNRLYLACGRFGVRRYVPSNGNLSDITGSIGTSVMSTAISGYERNWNTDRVVVGTADGDGDIWLSEDSGTTWTNTTASGVSNTPWDGTQDLLVFQKHGNWALGKSNCDIASIQVSPHDNRKWVVCSTSAIWTTHDSGVTWKPANGFQILTYRDVDINQSGVIAVGNTDHDLVTSSDGGANWYSAGLGGVTTGHGITFSPDGSEVALAANERDNNTTAGKFGIVSSLSSSSPIVDEVTGTPSPKRIIGCSWVEFPGGTERIIAAVDDGEIITSDRPSNSNNFSTNWVSRSTPAFTNLQSNNGLRCSVVTNGTTTTFMYDRLTGVWRTTDYGVSWTKILTKPVGKDEGYLAYDSSNDILYVSTDEDVFRIANASVGGSPSEVNLNYPKDNPGAMALDPSGRLLVYARPENASNPDCFLYRLNNPHNTQNGWLDKADDTLREVAATAIDMSASDDYIVIVTDGKGLLISSND</sequence>
<evidence type="ECO:0000313" key="1">
    <source>
        <dbReference type="EMBL" id="KAA5824789.1"/>
    </source>
</evidence>
<dbReference type="OrthoDB" id="610388at2"/>
<reference evidence="2 3" key="2">
    <citation type="submission" date="2019-07" db="EMBL/GenBank/DDBJ databases">
        <title>Algibacter marinivivus sp. nov., isolated from the surface of a marine red alga.</title>
        <authorList>
            <person name="Zhong X."/>
            <person name="Xu W."/>
            <person name="Zhang Y."/>
            <person name="Zhang Q."/>
            <person name="Du Z."/>
        </authorList>
    </citation>
    <scope>NUCLEOTIDE SEQUENCE [LARGE SCALE GENOMIC DNA]</scope>
    <source>
        <strain evidence="2 3">RU-4-M-4</strain>
    </source>
</reference>
<dbReference type="RefSeq" id="WP_144116332.1">
    <property type="nucleotide sequence ID" value="NZ_JACHGE010000006.1"/>
</dbReference>
<organism evidence="1 4">
    <name type="scientific">Algibacter amylolyticus</name>
    <dbReference type="NCBI Taxonomy" id="1608400"/>
    <lineage>
        <taxon>Bacteria</taxon>
        <taxon>Pseudomonadati</taxon>
        <taxon>Bacteroidota</taxon>
        <taxon>Flavobacteriia</taxon>
        <taxon>Flavobacteriales</taxon>
        <taxon>Flavobacteriaceae</taxon>
        <taxon>Algibacter</taxon>
    </lineage>
</organism>
<name>A0A5M7B638_9FLAO</name>
<dbReference type="Gene3D" id="2.130.10.10">
    <property type="entry name" value="YVTN repeat-like/Quinoprotein amine dehydrogenase"/>
    <property type="match status" value="3"/>
</dbReference>
<keyword evidence="3" id="KW-1185">Reference proteome</keyword>
<dbReference type="PROSITE" id="PS51257">
    <property type="entry name" value="PROKAR_LIPOPROTEIN"/>
    <property type="match status" value="1"/>
</dbReference>
<reference evidence="1" key="3">
    <citation type="submission" date="2019-09" db="EMBL/GenBank/DDBJ databases">
        <authorList>
            <person name="Zhang D.-C."/>
        </authorList>
    </citation>
    <scope>NUCLEOTIDE SEQUENCE</scope>
    <source>
        <strain evidence="1">RU-4-M-4</strain>
    </source>
</reference>
<dbReference type="Proteomes" id="UP000322315">
    <property type="component" value="Unassembled WGS sequence"/>
</dbReference>
<dbReference type="InterPro" id="IPR015943">
    <property type="entry name" value="WD40/YVTN_repeat-like_dom_sf"/>
</dbReference>
<evidence type="ECO:0000313" key="2">
    <source>
        <dbReference type="EMBL" id="TSJ75954.1"/>
    </source>
</evidence>
<evidence type="ECO:0000313" key="3">
    <source>
        <dbReference type="Proteomes" id="UP000315145"/>
    </source>
</evidence>
<comment type="caution">
    <text evidence="1">The sequence shown here is derived from an EMBL/GenBank/DDBJ whole genome shotgun (WGS) entry which is preliminary data.</text>
</comment>
<dbReference type="EMBL" id="VWRS01000005">
    <property type="protein sequence ID" value="KAA5824789.1"/>
    <property type="molecule type" value="Genomic_DNA"/>
</dbReference>
<proteinExistence type="predicted"/>
<protein>
    <submittedName>
        <fullName evidence="1">Uncharacterized protein</fullName>
    </submittedName>
</protein>
<dbReference type="SUPFAM" id="SSF110296">
    <property type="entry name" value="Oligoxyloglucan reducing end-specific cellobiohydrolase"/>
    <property type="match status" value="2"/>
</dbReference>
<dbReference type="Proteomes" id="UP000315145">
    <property type="component" value="Unassembled WGS sequence"/>
</dbReference>
<dbReference type="EMBL" id="VMBF01000005">
    <property type="protein sequence ID" value="TSJ75954.1"/>
    <property type="molecule type" value="Genomic_DNA"/>
</dbReference>
<reference evidence="1 4" key="1">
    <citation type="journal article" date="2015" name="Int. J. Syst. Evol. Microbiol.">
        <title>Algibacter amylolyticus sp. nov., isolated from intertidal sediment.</title>
        <authorList>
            <person name="Zhang D.C."/>
            <person name="Wu J."/>
            <person name="Neuner K."/>
            <person name="Yao J."/>
            <person name="Margesin R."/>
        </authorList>
    </citation>
    <scope>NUCLEOTIDE SEQUENCE [LARGE SCALE GENOMIC DNA]</scope>
    <source>
        <strain evidence="1 4">RU-4-M-4</strain>
    </source>
</reference>
<gene>
    <name evidence="1" type="ORF">F2B50_08900</name>
    <name evidence="2" type="ORF">FPF71_08900</name>
</gene>
<evidence type="ECO:0000313" key="4">
    <source>
        <dbReference type="Proteomes" id="UP000322315"/>
    </source>
</evidence>
<dbReference type="AlphaFoldDB" id="A0A5M7B638"/>